<keyword evidence="1" id="KW-0677">Repeat</keyword>
<evidence type="ECO:0000259" key="2">
    <source>
        <dbReference type="Pfam" id="PF24883"/>
    </source>
</evidence>
<protein>
    <recommendedName>
        <fullName evidence="6">NACHT domain-containing protein</fullName>
    </recommendedName>
</protein>
<dbReference type="InterPro" id="IPR056693">
    <property type="entry name" value="DUF7791"/>
</dbReference>
<gene>
    <name evidence="4" type="ORF">AA0119_g12122</name>
</gene>
<dbReference type="Pfam" id="PF24883">
    <property type="entry name" value="NPHP3_N"/>
    <property type="match status" value="1"/>
</dbReference>
<evidence type="ECO:0008006" key="6">
    <source>
        <dbReference type="Google" id="ProtNLM"/>
    </source>
</evidence>
<dbReference type="SUPFAM" id="SSF52540">
    <property type="entry name" value="P-loop containing nucleoside triphosphate hydrolases"/>
    <property type="match status" value="1"/>
</dbReference>
<feature type="domain" description="DUF7791" evidence="3">
    <location>
        <begin position="556"/>
        <end position="676"/>
    </location>
</feature>
<evidence type="ECO:0000259" key="3">
    <source>
        <dbReference type="Pfam" id="PF25053"/>
    </source>
</evidence>
<proteinExistence type="predicted"/>
<dbReference type="InterPro" id="IPR027417">
    <property type="entry name" value="P-loop_NTPase"/>
</dbReference>
<dbReference type="PANTHER" id="PTHR10039:SF5">
    <property type="entry name" value="NACHT DOMAIN-CONTAINING PROTEIN"/>
    <property type="match status" value="1"/>
</dbReference>
<comment type="caution">
    <text evidence="4">The sequence shown here is derived from an EMBL/GenBank/DDBJ whole genome shotgun (WGS) entry which is preliminary data.</text>
</comment>
<evidence type="ECO:0000256" key="1">
    <source>
        <dbReference type="ARBA" id="ARBA00022737"/>
    </source>
</evidence>
<dbReference type="EMBL" id="PDXF01000107">
    <property type="protein sequence ID" value="RYN88138.1"/>
    <property type="molecule type" value="Genomic_DNA"/>
</dbReference>
<name>A0ABY0FVJ6_9PLEO</name>
<dbReference type="Gene3D" id="1.25.40.20">
    <property type="entry name" value="Ankyrin repeat-containing domain"/>
    <property type="match status" value="1"/>
</dbReference>
<reference evidence="5" key="1">
    <citation type="journal article" date="2019" name="bioRxiv">
        <title>Genomics, evolutionary history and diagnostics of the Alternaria alternata species group including apple and Asian pear pathotypes.</title>
        <authorList>
            <person name="Armitage A.D."/>
            <person name="Cockerton H.M."/>
            <person name="Sreenivasaprasad S."/>
            <person name="Woodhall J.W."/>
            <person name="Lane C.R."/>
            <person name="Harrison R.J."/>
            <person name="Clarkson J.P."/>
        </authorList>
    </citation>
    <scope>NUCLEOTIDE SEQUENCE [LARGE SCALE GENOMIC DNA]</scope>
    <source>
        <strain evidence="5">FERA 635</strain>
    </source>
</reference>
<keyword evidence="5" id="KW-1185">Reference proteome</keyword>
<organism evidence="4 5">
    <name type="scientific">Alternaria tenuissima</name>
    <dbReference type="NCBI Taxonomy" id="119927"/>
    <lineage>
        <taxon>Eukaryota</taxon>
        <taxon>Fungi</taxon>
        <taxon>Dikarya</taxon>
        <taxon>Ascomycota</taxon>
        <taxon>Pezizomycotina</taxon>
        <taxon>Dothideomycetes</taxon>
        <taxon>Pleosporomycetidae</taxon>
        <taxon>Pleosporales</taxon>
        <taxon>Pleosporineae</taxon>
        <taxon>Pleosporaceae</taxon>
        <taxon>Alternaria</taxon>
        <taxon>Alternaria sect. Alternaria</taxon>
        <taxon>Alternaria alternata complex</taxon>
    </lineage>
</organism>
<dbReference type="SUPFAM" id="SSF48403">
    <property type="entry name" value="Ankyrin repeat"/>
    <property type="match status" value="1"/>
</dbReference>
<dbReference type="PANTHER" id="PTHR10039">
    <property type="entry name" value="AMELOGENIN"/>
    <property type="match status" value="1"/>
</dbReference>
<accession>A0ABY0FVJ6</accession>
<dbReference type="Pfam" id="PF25053">
    <property type="entry name" value="DUF7791"/>
    <property type="match status" value="1"/>
</dbReference>
<evidence type="ECO:0000313" key="4">
    <source>
        <dbReference type="EMBL" id="RYN88138.1"/>
    </source>
</evidence>
<dbReference type="Gene3D" id="3.40.50.300">
    <property type="entry name" value="P-loop containing nucleotide triphosphate hydrolases"/>
    <property type="match status" value="1"/>
</dbReference>
<feature type="domain" description="Nephrocystin 3-like N-terminal" evidence="2">
    <location>
        <begin position="282"/>
        <end position="446"/>
    </location>
</feature>
<sequence>MDPLSAIGLASNIIQFVDFGCELISGAQEVCKSISGQTAANVDLQDIAKCLAQASNDLIAPQPDPSSQSSVNEICKLAASAKVIADELQETIARLQLVPGPRRRWRSFRQALTTIWQRDRIETLSGRLEKLQRSLSLLILIHVSFVQTKLLAEVQNVKQQAEDMKVDYRSTLEPLLKSLNDKAVHRLQSVQQGKQGLYNDAYYDDAQSSSELSPGQLDELRKHLHDIQETVSRVQSEHTFLKSLLFDDMHHRFWAIPEAHDDTFDWIHQPSNFEETDPRSQVRFEEWLLHGDGIYWISGKPGSGKSTLMKHISNDHRTADCLRVWGNGDVSMSGFYFWMAGTEMQRSQQGLLQQLLFELLSRDPTLIPEVCPDRFGMAEAKTMVFKKPWYPRELRTALCKLKHVLSRKTCLFIDGLDEYVGDRVELIEIIRDLSDTKNIKLCVSSRPWPCFEDAFGKDSTRKLYLQDLTREDIREFVWSKLQHTPGFLVPSKKQHIYDELISQIVNRAQGVFLWVFLVIRSLREGIANGDDLDTLHARLRELPSDLEDFFKRLIESVDKVYRKSMAETFQVALRSTVPLRVTTYHCMENLEQDSVSYDPPPPAQIVEERMIRKLNGRYKGLLEAVGMAGVRTVVFLHRTVRDYLQTKEMLDLFSAPLPTHFNAAERISQALVVQAHNYPWLLRSIDIELFMLFTHHAEMETGHPNHSSIDQFRAALLPLRTALNQGDADMIEVLVRHAHTSYLEYLARRDPSVLDSYQHSILLWLLDSGYHDQTQCVGTFSILKTLKWALDRGANPNQATAGGPTIFSVHLTSIAIAELQNECLSRSSEAIEGWKRVLSLLFDYGADINQALRTCEDYGWPFTPDVPEFACRRIKAYSNRLVEIYRIFFDHGLDPNVIPGPRNTSRVVHTLWESWLIDPTTADDFYLRGELIMLFLIRGADPRKAVLVIGNIIKNKDTMWARTLRPAFELAVQIQQQQSLTSRVSTLVTVISG</sequence>
<dbReference type="Proteomes" id="UP000293195">
    <property type="component" value="Unassembled WGS sequence"/>
</dbReference>
<evidence type="ECO:0000313" key="5">
    <source>
        <dbReference type="Proteomes" id="UP000293195"/>
    </source>
</evidence>
<dbReference type="InterPro" id="IPR036770">
    <property type="entry name" value="Ankyrin_rpt-contain_sf"/>
</dbReference>
<dbReference type="InterPro" id="IPR056884">
    <property type="entry name" value="NPHP3-like_N"/>
</dbReference>